<sequence>MEKKAIRDMERKTIDLRSRIEARAVGNEKHKGKEKALNVLDYVKLLGGVVAQAASTVFGPSELYFSAISVLLDVPRKLQEFDDIIDSVFVSIEPILSQFKIYSDIEQFKSMDDELIATHKVLIGLVTICTRVVNLEKTEGELEKFEALIKNQQIVVGSVVLETVLRNRGDLAKLLTLAGESKLLLSDVKTGVMSLMEAESSRRPDENRKERLEKIQDSPGTLSSTGKWFTAIPAFNDWADCDKRGTGPLLLLTGDSSSGKSFSTSAIIRHLALASSLSKQTRRCLIGHHFFTSHSKRVDEDNKQAETALKWIALQLAEQDESYAKHLADGLGRDKNEQFFKKADIQTLWEILRLGAPLAKNYTQHSI</sequence>
<dbReference type="PANTHER" id="PTHR10039:SF17">
    <property type="entry name" value="FUNGAL STAND N-TERMINAL GOODBYE DOMAIN-CONTAINING PROTEIN-RELATED"/>
    <property type="match status" value="1"/>
</dbReference>
<reference evidence="4" key="2">
    <citation type="submission" date="2023-05" db="EMBL/GenBank/DDBJ databases">
        <authorList>
            <consortium name="Lawrence Berkeley National Laboratory"/>
            <person name="Steindorff A."/>
            <person name="Hensen N."/>
            <person name="Bonometti L."/>
            <person name="Westerberg I."/>
            <person name="Brannstrom I.O."/>
            <person name="Guillou S."/>
            <person name="Cros-Aarteil S."/>
            <person name="Calhoun S."/>
            <person name="Haridas S."/>
            <person name="Kuo A."/>
            <person name="Mondo S."/>
            <person name="Pangilinan J."/>
            <person name="Riley R."/>
            <person name="Labutti K."/>
            <person name="Andreopoulos B."/>
            <person name="Lipzen A."/>
            <person name="Chen C."/>
            <person name="Yanf M."/>
            <person name="Daum C."/>
            <person name="Ng V."/>
            <person name="Clum A."/>
            <person name="Ohm R."/>
            <person name="Martin F."/>
            <person name="Silar P."/>
            <person name="Natvig D."/>
            <person name="Lalanne C."/>
            <person name="Gautier V."/>
            <person name="Ament-Velasquez S.L."/>
            <person name="Kruys A."/>
            <person name="Hutchinson M.I."/>
            <person name="Powell A.J."/>
            <person name="Barry K."/>
            <person name="Miller A.N."/>
            <person name="Grigoriev I.V."/>
            <person name="Debuchy R."/>
            <person name="Gladieux P."/>
            <person name="Thoren M.H."/>
            <person name="Johannesson H."/>
        </authorList>
    </citation>
    <scope>NUCLEOTIDE SEQUENCE</scope>
    <source>
        <strain evidence="4">CBS 990.96</strain>
    </source>
</reference>
<dbReference type="InterPro" id="IPR031350">
    <property type="entry name" value="Goodbye_dom"/>
</dbReference>
<keyword evidence="1" id="KW-0677">Repeat</keyword>
<proteinExistence type="predicted"/>
<name>A0AAN7H8F9_9PEZI</name>
<evidence type="ECO:0000256" key="1">
    <source>
        <dbReference type="ARBA" id="ARBA00022737"/>
    </source>
</evidence>
<accession>A0AAN7H8F9</accession>
<reference evidence="4" key="1">
    <citation type="journal article" date="2023" name="Mol. Phylogenet. Evol.">
        <title>Genome-scale phylogeny and comparative genomics of the fungal order Sordariales.</title>
        <authorList>
            <person name="Hensen N."/>
            <person name="Bonometti L."/>
            <person name="Westerberg I."/>
            <person name="Brannstrom I.O."/>
            <person name="Guillou S."/>
            <person name="Cros-Aarteil S."/>
            <person name="Calhoun S."/>
            <person name="Haridas S."/>
            <person name="Kuo A."/>
            <person name="Mondo S."/>
            <person name="Pangilinan J."/>
            <person name="Riley R."/>
            <person name="LaButti K."/>
            <person name="Andreopoulos B."/>
            <person name="Lipzen A."/>
            <person name="Chen C."/>
            <person name="Yan M."/>
            <person name="Daum C."/>
            <person name="Ng V."/>
            <person name="Clum A."/>
            <person name="Steindorff A."/>
            <person name="Ohm R.A."/>
            <person name="Martin F."/>
            <person name="Silar P."/>
            <person name="Natvig D.O."/>
            <person name="Lalanne C."/>
            <person name="Gautier V."/>
            <person name="Ament-Velasquez S.L."/>
            <person name="Kruys A."/>
            <person name="Hutchinson M.I."/>
            <person name="Powell A.J."/>
            <person name="Barry K."/>
            <person name="Miller A.N."/>
            <person name="Grigoriev I.V."/>
            <person name="Debuchy R."/>
            <person name="Gladieux P."/>
            <person name="Hiltunen Thoren M."/>
            <person name="Johannesson H."/>
        </authorList>
    </citation>
    <scope>NUCLEOTIDE SEQUENCE</scope>
    <source>
        <strain evidence="4">CBS 990.96</strain>
    </source>
</reference>
<dbReference type="PANTHER" id="PTHR10039">
    <property type="entry name" value="AMELOGENIN"/>
    <property type="match status" value="1"/>
</dbReference>
<protein>
    <recommendedName>
        <fullName evidence="6">Fungal STAND N-terminal Goodbye domain-containing protein</fullName>
    </recommendedName>
</protein>
<dbReference type="EMBL" id="MU865289">
    <property type="protein sequence ID" value="KAK4232040.1"/>
    <property type="molecule type" value="Genomic_DNA"/>
</dbReference>
<feature type="domain" description="Fungal STAND N-terminal Goodbye" evidence="2">
    <location>
        <begin position="17"/>
        <end position="102"/>
    </location>
</feature>
<dbReference type="InterPro" id="IPR056884">
    <property type="entry name" value="NPHP3-like_N"/>
</dbReference>
<evidence type="ECO:0000259" key="3">
    <source>
        <dbReference type="Pfam" id="PF24883"/>
    </source>
</evidence>
<dbReference type="AlphaFoldDB" id="A0AAN7H8F9"/>
<organism evidence="4 5">
    <name type="scientific">Podospora fimiseda</name>
    <dbReference type="NCBI Taxonomy" id="252190"/>
    <lineage>
        <taxon>Eukaryota</taxon>
        <taxon>Fungi</taxon>
        <taxon>Dikarya</taxon>
        <taxon>Ascomycota</taxon>
        <taxon>Pezizomycotina</taxon>
        <taxon>Sordariomycetes</taxon>
        <taxon>Sordariomycetidae</taxon>
        <taxon>Sordariales</taxon>
        <taxon>Podosporaceae</taxon>
        <taxon>Podospora</taxon>
    </lineage>
</organism>
<evidence type="ECO:0008006" key="6">
    <source>
        <dbReference type="Google" id="ProtNLM"/>
    </source>
</evidence>
<keyword evidence="5" id="KW-1185">Reference proteome</keyword>
<dbReference type="Proteomes" id="UP001301958">
    <property type="component" value="Unassembled WGS sequence"/>
</dbReference>
<feature type="domain" description="Nephrocystin 3-like N-terminal" evidence="3">
    <location>
        <begin position="225"/>
        <end position="353"/>
    </location>
</feature>
<evidence type="ECO:0000313" key="4">
    <source>
        <dbReference type="EMBL" id="KAK4232040.1"/>
    </source>
</evidence>
<evidence type="ECO:0000259" key="2">
    <source>
        <dbReference type="Pfam" id="PF17109"/>
    </source>
</evidence>
<gene>
    <name evidence="4" type="ORF">QBC38DRAFT_450527</name>
</gene>
<comment type="caution">
    <text evidence="4">The sequence shown here is derived from an EMBL/GenBank/DDBJ whole genome shotgun (WGS) entry which is preliminary data.</text>
</comment>
<evidence type="ECO:0000313" key="5">
    <source>
        <dbReference type="Proteomes" id="UP001301958"/>
    </source>
</evidence>
<dbReference type="Pfam" id="PF17109">
    <property type="entry name" value="Goodbye"/>
    <property type="match status" value="1"/>
</dbReference>
<dbReference type="Pfam" id="PF24883">
    <property type="entry name" value="NPHP3_N"/>
    <property type="match status" value="1"/>
</dbReference>